<dbReference type="GO" id="GO:0005886">
    <property type="term" value="C:plasma membrane"/>
    <property type="evidence" value="ECO:0007669"/>
    <property type="project" value="UniProtKB-SubCell"/>
</dbReference>
<feature type="binding site" evidence="16">
    <location>
        <position position="81"/>
    </location>
    <ligand>
        <name>Zn(2+)</name>
        <dbReference type="ChEBI" id="CHEBI:29105"/>
        <note>catalytic</note>
    </ligand>
</feature>
<evidence type="ECO:0000256" key="17">
    <source>
        <dbReference type="PROSITE-ProRule" id="PRU00703"/>
    </source>
</evidence>
<evidence type="ECO:0000256" key="2">
    <source>
        <dbReference type="ARBA" id="ARBA00007931"/>
    </source>
</evidence>
<keyword evidence="9 14" id="KW-0862">Zinc</keyword>
<feature type="binding site" evidence="16">
    <location>
        <position position="85"/>
    </location>
    <ligand>
        <name>Zn(2+)</name>
        <dbReference type="ChEBI" id="CHEBI:29105"/>
        <note>catalytic</note>
    </ligand>
</feature>
<evidence type="ECO:0000259" key="18">
    <source>
        <dbReference type="PROSITE" id="PS51371"/>
    </source>
</evidence>
<accession>A0A345E1C7</accession>
<keyword evidence="11 14" id="KW-0482">Metalloprotease</keyword>
<dbReference type="GeneID" id="37282884"/>
<protein>
    <recommendedName>
        <fullName evidence="14">Zinc metalloprotease</fullName>
    </recommendedName>
</protein>
<dbReference type="InterPro" id="IPR046342">
    <property type="entry name" value="CBS_dom_sf"/>
</dbReference>
<feature type="transmembrane region" description="Helical" evidence="14">
    <location>
        <begin position="121"/>
        <end position="142"/>
    </location>
</feature>
<dbReference type="EMBL" id="CP031150">
    <property type="protein sequence ID" value="AXG05999.1"/>
    <property type="molecule type" value="Genomic_DNA"/>
</dbReference>
<evidence type="ECO:0000256" key="11">
    <source>
        <dbReference type="ARBA" id="ARBA00023049"/>
    </source>
</evidence>
<dbReference type="GO" id="GO:0046872">
    <property type="term" value="F:metal ion binding"/>
    <property type="evidence" value="ECO:0007669"/>
    <property type="project" value="UniProtKB-UniRule"/>
</dbReference>
<organism evidence="19 20">
    <name type="scientific">Haloplanus rubicundus</name>
    <dbReference type="NCBI Taxonomy" id="1547898"/>
    <lineage>
        <taxon>Archaea</taxon>
        <taxon>Methanobacteriati</taxon>
        <taxon>Methanobacteriota</taxon>
        <taxon>Stenosarchaea group</taxon>
        <taxon>Halobacteria</taxon>
        <taxon>Halobacteriales</taxon>
        <taxon>Haloferacaceae</taxon>
        <taxon>Haloplanus</taxon>
    </lineage>
</organism>
<feature type="active site" evidence="15">
    <location>
        <position position="82"/>
    </location>
</feature>
<feature type="transmembrane region" description="Helical" evidence="14">
    <location>
        <begin position="199"/>
        <end position="231"/>
    </location>
</feature>
<keyword evidence="4 14" id="KW-0645">Protease</keyword>
<comment type="cofactor">
    <cofactor evidence="14 16">
        <name>Zn(2+)</name>
        <dbReference type="ChEBI" id="CHEBI:29105"/>
    </cofactor>
    <text evidence="14 16">Binds 1 zinc ion per subunit.</text>
</comment>
<keyword evidence="8 14" id="KW-0378">Hydrolase</keyword>
<feature type="transmembrane region" description="Helical" evidence="14">
    <location>
        <begin position="64"/>
        <end position="83"/>
    </location>
</feature>
<dbReference type="OrthoDB" id="12044at2157"/>
<gene>
    <name evidence="19" type="ORF">DU500_05825</name>
</gene>
<dbReference type="Gene3D" id="3.10.580.10">
    <property type="entry name" value="CBS-domain"/>
    <property type="match status" value="1"/>
</dbReference>
<proteinExistence type="inferred from homology"/>
<feature type="transmembrane region" description="Helical" evidence="14">
    <location>
        <begin position="12"/>
        <end position="31"/>
    </location>
</feature>
<dbReference type="PANTHER" id="PTHR39188:SF3">
    <property type="entry name" value="STAGE IV SPORULATION PROTEIN FB"/>
    <property type="match status" value="1"/>
</dbReference>
<dbReference type="InterPro" id="IPR008915">
    <property type="entry name" value="Peptidase_M50"/>
</dbReference>
<sequence>MRSYTITEIWDIPIRVNTSLLIFLPILAWLIGSGQQIELYAGLIGGLTGADFDLAVLRAGSTPWLVGLLAAVGLFVSVTIHELGHSWVAMRYGLEIESITLWILGGLAALKTFPKEWDREFWIAIAGPITSVLVAVGCYGAVLVAPNSLQVPRFVLGWLAITNLVLAGFNLLPAFPMDGGRILRALLARTRPYGVATRLAARVGVLFAFLFAIVAVLNFQIILLLLAFFIYGAATTESKAVLLDELLEGLTVDDIMTREPATVAASTTVDAFGSQMLRDRQPIHLVVDESGAPVGVVTLADLKKARRADRDATVGDIVRDVQRVDPDADAFDTLVELQSAGAPDAIVQRDGELLGVLSESDYAHAMTIQRGFRSTVTG</sequence>
<evidence type="ECO:0000256" key="4">
    <source>
        <dbReference type="ARBA" id="ARBA00022670"/>
    </source>
</evidence>
<comment type="similarity">
    <text evidence="2 14">Belongs to the peptidase M50B family.</text>
</comment>
<keyword evidence="13 14" id="KW-0472">Membrane</keyword>
<evidence type="ECO:0000256" key="6">
    <source>
        <dbReference type="ARBA" id="ARBA00022723"/>
    </source>
</evidence>
<evidence type="ECO:0000256" key="9">
    <source>
        <dbReference type="ARBA" id="ARBA00022833"/>
    </source>
</evidence>
<keyword evidence="5 14" id="KW-0812">Transmembrane</keyword>
<dbReference type="PIRSF" id="PIRSF006404">
    <property type="entry name" value="UCP006404_Pept_M50_CBS"/>
    <property type="match status" value="1"/>
</dbReference>
<dbReference type="CDD" id="cd06164">
    <property type="entry name" value="S2P-M50_SpoIVFB_CBS"/>
    <property type="match status" value="1"/>
</dbReference>
<dbReference type="KEGG" id="haj:DU500_05825"/>
<dbReference type="Pfam" id="PF02163">
    <property type="entry name" value="Peptidase_M50"/>
    <property type="match status" value="2"/>
</dbReference>
<name>A0A345E1C7_9EURY</name>
<evidence type="ECO:0000256" key="5">
    <source>
        <dbReference type="ARBA" id="ARBA00022692"/>
    </source>
</evidence>
<keyword evidence="12 17" id="KW-0129">CBS domain</keyword>
<feature type="binding site" evidence="16">
    <location>
        <position position="178"/>
    </location>
    <ligand>
        <name>Zn(2+)</name>
        <dbReference type="ChEBI" id="CHEBI:29105"/>
        <note>catalytic</note>
    </ligand>
</feature>
<dbReference type="RefSeq" id="WP_114585145.1">
    <property type="nucleotide sequence ID" value="NZ_CP031150.1"/>
</dbReference>
<feature type="transmembrane region" description="Helical" evidence="14">
    <location>
        <begin position="89"/>
        <end position="109"/>
    </location>
</feature>
<dbReference type="SUPFAM" id="SSF54631">
    <property type="entry name" value="CBS-domain pair"/>
    <property type="match status" value="1"/>
</dbReference>
<dbReference type="GO" id="GO:0008237">
    <property type="term" value="F:metallopeptidase activity"/>
    <property type="evidence" value="ECO:0007669"/>
    <property type="project" value="UniProtKB-UniRule"/>
</dbReference>
<evidence type="ECO:0000256" key="1">
    <source>
        <dbReference type="ARBA" id="ARBA00004651"/>
    </source>
</evidence>
<dbReference type="PROSITE" id="PS51371">
    <property type="entry name" value="CBS"/>
    <property type="match status" value="1"/>
</dbReference>
<dbReference type="AlphaFoldDB" id="A0A345E1C7"/>
<feature type="transmembrane region" description="Helical" evidence="14">
    <location>
        <begin position="154"/>
        <end position="175"/>
    </location>
</feature>
<reference evidence="19 20" key="1">
    <citation type="submission" date="2018-07" db="EMBL/GenBank/DDBJ databases">
        <title>Genome sequences of Haloplanus sp. CBA1113.</title>
        <authorList>
            <person name="Kim Y.B."/>
            <person name="Roh S.W."/>
        </authorList>
    </citation>
    <scope>NUCLEOTIDE SEQUENCE [LARGE SCALE GENOMIC DNA]</scope>
    <source>
        <strain evidence="19 20">CBA1113</strain>
    </source>
</reference>
<feature type="domain" description="CBS" evidence="18">
    <location>
        <begin position="256"/>
        <end position="312"/>
    </location>
</feature>
<keyword evidence="20" id="KW-1185">Reference proteome</keyword>
<evidence type="ECO:0000256" key="16">
    <source>
        <dbReference type="PIRSR" id="PIRSR006404-2"/>
    </source>
</evidence>
<evidence type="ECO:0000313" key="19">
    <source>
        <dbReference type="EMBL" id="AXG05999.1"/>
    </source>
</evidence>
<evidence type="ECO:0000256" key="8">
    <source>
        <dbReference type="ARBA" id="ARBA00022801"/>
    </source>
</evidence>
<keyword evidence="3 14" id="KW-1003">Cell membrane</keyword>
<evidence type="ECO:0000256" key="14">
    <source>
        <dbReference type="PIRNR" id="PIRNR006404"/>
    </source>
</evidence>
<dbReference type="GO" id="GO:0006508">
    <property type="term" value="P:proteolysis"/>
    <property type="evidence" value="ECO:0007669"/>
    <property type="project" value="UniProtKB-KW"/>
</dbReference>
<keyword evidence="10 14" id="KW-1133">Transmembrane helix</keyword>
<dbReference type="Pfam" id="PF00571">
    <property type="entry name" value="CBS"/>
    <property type="match status" value="1"/>
</dbReference>
<evidence type="ECO:0000313" key="20">
    <source>
        <dbReference type="Proteomes" id="UP000253273"/>
    </source>
</evidence>
<dbReference type="InterPro" id="IPR016483">
    <property type="entry name" value="UCP006404_Pept_M50_CBS"/>
</dbReference>
<evidence type="ECO:0000256" key="13">
    <source>
        <dbReference type="ARBA" id="ARBA00023136"/>
    </source>
</evidence>
<keyword evidence="6 14" id="KW-0479">Metal-binding</keyword>
<evidence type="ECO:0000256" key="3">
    <source>
        <dbReference type="ARBA" id="ARBA00022475"/>
    </source>
</evidence>
<evidence type="ECO:0000256" key="10">
    <source>
        <dbReference type="ARBA" id="ARBA00022989"/>
    </source>
</evidence>
<dbReference type="Proteomes" id="UP000253273">
    <property type="component" value="Chromosome"/>
</dbReference>
<dbReference type="PANTHER" id="PTHR39188">
    <property type="entry name" value="MEMBRANE-ASSOCIATED ZINC METALLOPROTEASE M50B"/>
    <property type="match status" value="1"/>
</dbReference>
<comment type="subcellular location">
    <subcellularLocation>
        <location evidence="1 14">Cell membrane</location>
        <topology evidence="1 14">Multi-pass membrane protein</topology>
    </subcellularLocation>
</comment>
<dbReference type="InterPro" id="IPR000644">
    <property type="entry name" value="CBS_dom"/>
</dbReference>
<evidence type="ECO:0000256" key="7">
    <source>
        <dbReference type="ARBA" id="ARBA00022737"/>
    </source>
</evidence>
<evidence type="ECO:0000256" key="12">
    <source>
        <dbReference type="ARBA" id="ARBA00023122"/>
    </source>
</evidence>
<keyword evidence="7" id="KW-0677">Repeat</keyword>
<evidence type="ECO:0000256" key="15">
    <source>
        <dbReference type="PIRSR" id="PIRSR006404-1"/>
    </source>
</evidence>